<dbReference type="Pfam" id="PF00126">
    <property type="entry name" value="HTH_1"/>
    <property type="match status" value="1"/>
</dbReference>
<reference evidence="6 7" key="1">
    <citation type="submission" date="2014-09" db="EMBL/GenBank/DDBJ databases">
        <title>Vibrio maritimus JCM 19240. (C210) whole genome shotgun sequence.</title>
        <authorList>
            <person name="Sawabe T."/>
            <person name="Meirelles P."/>
            <person name="Nakanishi M."/>
            <person name="Sayaka M."/>
            <person name="Hattori M."/>
            <person name="Ohkuma M."/>
        </authorList>
    </citation>
    <scope>NUCLEOTIDE SEQUENCE [LARGE SCALE GENOMIC DNA]</scope>
    <source>
        <strain evidence="6 7">JCM 19240</strain>
    </source>
</reference>
<name>A0A090SYY9_9VIBR</name>
<comment type="similarity">
    <text evidence="1">Belongs to the LysR transcriptional regulatory family.</text>
</comment>
<dbReference type="PROSITE" id="PS50931">
    <property type="entry name" value="HTH_LYSR"/>
    <property type="match status" value="1"/>
</dbReference>
<dbReference type="SUPFAM" id="SSF53850">
    <property type="entry name" value="Periplasmic binding protein-like II"/>
    <property type="match status" value="1"/>
</dbReference>
<evidence type="ECO:0000313" key="7">
    <source>
        <dbReference type="Proteomes" id="UP000029224"/>
    </source>
</evidence>
<dbReference type="GO" id="GO:0003677">
    <property type="term" value="F:DNA binding"/>
    <property type="evidence" value="ECO:0007669"/>
    <property type="project" value="UniProtKB-KW"/>
</dbReference>
<accession>A0A090SYY9</accession>
<dbReference type="Pfam" id="PF03466">
    <property type="entry name" value="LysR_substrate"/>
    <property type="match status" value="1"/>
</dbReference>
<dbReference type="AlphaFoldDB" id="A0A090SYY9"/>
<dbReference type="PRINTS" id="PR00039">
    <property type="entry name" value="HTHLYSR"/>
</dbReference>
<dbReference type="InterPro" id="IPR005119">
    <property type="entry name" value="LysR_subst-bd"/>
</dbReference>
<dbReference type="SUPFAM" id="SSF46785">
    <property type="entry name" value="Winged helix' DNA-binding domain"/>
    <property type="match status" value="1"/>
</dbReference>
<keyword evidence="3" id="KW-0238">DNA-binding</keyword>
<dbReference type="OrthoDB" id="6621790at2"/>
<dbReference type="Proteomes" id="UP000029224">
    <property type="component" value="Unassembled WGS sequence"/>
</dbReference>
<keyword evidence="7" id="KW-1185">Reference proteome</keyword>
<evidence type="ECO:0000256" key="3">
    <source>
        <dbReference type="ARBA" id="ARBA00023125"/>
    </source>
</evidence>
<dbReference type="PANTHER" id="PTHR30118">
    <property type="entry name" value="HTH-TYPE TRANSCRIPTIONAL REGULATOR LEUO-RELATED"/>
    <property type="match status" value="1"/>
</dbReference>
<protein>
    <submittedName>
        <fullName evidence="6">Transcriptional regulator LysR family</fullName>
    </submittedName>
</protein>
<dbReference type="InterPro" id="IPR050389">
    <property type="entry name" value="LysR-type_TF"/>
</dbReference>
<gene>
    <name evidence="6" type="ORF">JCM19240_5130</name>
</gene>
<sequence length="281" mass="31268">MDLNLLSTFSAVYRHRSITLAAEELNLTQPAVSAALKRLEGVVGKTLFVRSGRGIAPTGAAVALSDKIEMPLAVLETIEKRQEITRVYCSESLMHLVCDLPGLSFVEAPLSEKQLLADIDSQKVHLAIDFATSTSQAHVVEDIIEEPAVCVCRKDHPDIGDSLSYEDYYRAQHIALKIRRNNANMMDYLSQKPSPPRIIKAETGSVSSMLALAATTNLLGASTLSLAKHLAPMLNLKIFPIPLEIRNVQHRMIYHRRFVNDEDHKATREILKSVIQNNQYQ</sequence>
<dbReference type="EMBL" id="BBMT01000001">
    <property type="protein sequence ID" value="GAL31699.1"/>
    <property type="molecule type" value="Genomic_DNA"/>
</dbReference>
<reference evidence="6 7" key="2">
    <citation type="submission" date="2014-09" db="EMBL/GenBank/DDBJ databases">
        <authorList>
            <consortium name="NBRP consortium"/>
            <person name="Sawabe T."/>
            <person name="Meirelles P."/>
            <person name="Nakanishi M."/>
            <person name="Sayaka M."/>
            <person name="Hattori M."/>
            <person name="Ohkuma M."/>
        </authorList>
    </citation>
    <scope>NUCLEOTIDE SEQUENCE [LARGE SCALE GENOMIC DNA]</scope>
    <source>
        <strain evidence="6 7">JCM 19240</strain>
    </source>
</reference>
<dbReference type="Gene3D" id="3.40.190.10">
    <property type="entry name" value="Periplasmic binding protein-like II"/>
    <property type="match status" value="2"/>
</dbReference>
<evidence type="ECO:0000259" key="5">
    <source>
        <dbReference type="PROSITE" id="PS50931"/>
    </source>
</evidence>
<evidence type="ECO:0000256" key="2">
    <source>
        <dbReference type="ARBA" id="ARBA00023015"/>
    </source>
</evidence>
<proteinExistence type="inferred from homology"/>
<comment type="caution">
    <text evidence="6">The sequence shown here is derived from an EMBL/GenBank/DDBJ whole genome shotgun (WGS) entry which is preliminary data.</text>
</comment>
<organism evidence="6 7">
    <name type="scientific">Vibrio maritimus</name>
    <dbReference type="NCBI Taxonomy" id="990268"/>
    <lineage>
        <taxon>Bacteria</taxon>
        <taxon>Pseudomonadati</taxon>
        <taxon>Pseudomonadota</taxon>
        <taxon>Gammaproteobacteria</taxon>
        <taxon>Vibrionales</taxon>
        <taxon>Vibrionaceae</taxon>
        <taxon>Vibrio</taxon>
    </lineage>
</organism>
<dbReference type="InterPro" id="IPR036390">
    <property type="entry name" value="WH_DNA-bd_sf"/>
</dbReference>
<evidence type="ECO:0000313" key="6">
    <source>
        <dbReference type="EMBL" id="GAL31699.1"/>
    </source>
</evidence>
<keyword evidence="2" id="KW-0805">Transcription regulation</keyword>
<dbReference type="InterPro" id="IPR000847">
    <property type="entry name" value="LysR_HTH_N"/>
</dbReference>
<dbReference type="PANTHER" id="PTHR30118:SF6">
    <property type="entry name" value="HTH-TYPE TRANSCRIPTIONAL REGULATOR LEUO"/>
    <property type="match status" value="1"/>
</dbReference>
<keyword evidence="4" id="KW-0804">Transcription</keyword>
<evidence type="ECO:0000256" key="1">
    <source>
        <dbReference type="ARBA" id="ARBA00009437"/>
    </source>
</evidence>
<evidence type="ECO:0000256" key="4">
    <source>
        <dbReference type="ARBA" id="ARBA00023163"/>
    </source>
</evidence>
<dbReference type="GO" id="GO:0003700">
    <property type="term" value="F:DNA-binding transcription factor activity"/>
    <property type="evidence" value="ECO:0007669"/>
    <property type="project" value="InterPro"/>
</dbReference>
<dbReference type="InterPro" id="IPR036388">
    <property type="entry name" value="WH-like_DNA-bd_sf"/>
</dbReference>
<dbReference type="Gene3D" id="1.10.10.10">
    <property type="entry name" value="Winged helix-like DNA-binding domain superfamily/Winged helix DNA-binding domain"/>
    <property type="match status" value="1"/>
</dbReference>
<feature type="domain" description="HTH lysR-type" evidence="5">
    <location>
        <begin position="1"/>
        <end position="58"/>
    </location>
</feature>